<keyword evidence="3" id="KW-1185">Reference proteome</keyword>
<feature type="transmembrane region" description="Helical" evidence="1">
    <location>
        <begin position="21"/>
        <end position="41"/>
    </location>
</feature>
<dbReference type="RefSeq" id="XP_024718387.1">
    <property type="nucleotide sequence ID" value="XM_024863584.1"/>
</dbReference>
<protein>
    <submittedName>
        <fullName evidence="2">Uncharacterized protein</fullName>
    </submittedName>
</protein>
<gene>
    <name evidence="2" type="ORF">M430DRAFT_170260</name>
</gene>
<organism evidence="2 3">
    <name type="scientific">Amorphotheca resinae ATCC 22711</name>
    <dbReference type="NCBI Taxonomy" id="857342"/>
    <lineage>
        <taxon>Eukaryota</taxon>
        <taxon>Fungi</taxon>
        <taxon>Dikarya</taxon>
        <taxon>Ascomycota</taxon>
        <taxon>Pezizomycotina</taxon>
        <taxon>Leotiomycetes</taxon>
        <taxon>Helotiales</taxon>
        <taxon>Amorphothecaceae</taxon>
        <taxon>Amorphotheca</taxon>
    </lineage>
</organism>
<dbReference type="GeneID" id="36571665"/>
<sequence>MRSTRKNGEASDRLHQRQMRTVGSCLVVTLPYLTFCPIKAFTSHGRFPCWPGHEKFARPTSPSRP</sequence>
<evidence type="ECO:0000256" key="1">
    <source>
        <dbReference type="SAM" id="Phobius"/>
    </source>
</evidence>
<dbReference type="Proteomes" id="UP000241818">
    <property type="component" value="Unassembled WGS sequence"/>
</dbReference>
<keyword evidence="1" id="KW-0812">Transmembrane</keyword>
<dbReference type="EMBL" id="KZ679015">
    <property type="protein sequence ID" value="PSS12389.1"/>
    <property type="molecule type" value="Genomic_DNA"/>
</dbReference>
<proteinExistence type="predicted"/>
<dbReference type="InParanoid" id="A0A2T3AUN3"/>
<accession>A0A2T3AUN3</accession>
<reference evidence="2 3" key="1">
    <citation type="journal article" date="2018" name="New Phytol.">
        <title>Comparative genomics and transcriptomics depict ericoid mycorrhizal fungi as versatile saprotrophs and plant mutualists.</title>
        <authorList>
            <person name="Martino E."/>
            <person name="Morin E."/>
            <person name="Grelet G.A."/>
            <person name="Kuo A."/>
            <person name="Kohler A."/>
            <person name="Daghino S."/>
            <person name="Barry K.W."/>
            <person name="Cichocki N."/>
            <person name="Clum A."/>
            <person name="Dockter R.B."/>
            <person name="Hainaut M."/>
            <person name="Kuo R.C."/>
            <person name="LaButti K."/>
            <person name="Lindahl B.D."/>
            <person name="Lindquist E.A."/>
            <person name="Lipzen A."/>
            <person name="Khouja H.R."/>
            <person name="Magnuson J."/>
            <person name="Murat C."/>
            <person name="Ohm R.A."/>
            <person name="Singer S.W."/>
            <person name="Spatafora J.W."/>
            <person name="Wang M."/>
            <person name="Veneault-Fourrey C."/>
            <person name="Henrissat B."/>
            <person name="Grigoriev I.V."/>
            <person name="Martin F.M."/>
            <person name="Perotto S."/>
        </authorList>
    </citation>
    <scope>NUCLEOTIDE SEQUENCE [LARGE SCALE GENOMIC DNA]</scope>
    <source>
        <strain evidence="2 3">ATCC 22711</strain>
    </source>
</reference>
<dbReference type="AlphaFoldDB" id="A0A2T3AUN3"/>
<keyword evidence="1" id="KW-0472">Membrane</keyword>
<name>A0A2T3AUN3_AMORE</name>
<evidence type="ECO:0000313" key="3">
    <source>
        <dbReference type="Proteomes" id="UP000241818"/>
    </source>
</evidence>
<keyword evidence="1" id="KW-1133">Transmembrane helix</keyword>
<evidence type="ECO:0000313" key="2">
    <source>
        <dbReference type="EMBL" id="PSS12389.1"/>
    </source>
</evidence>